<evidence type="ECO:0000313" key="1">
    <source>
        <dbReference type="EMBL" id="TMP62589.1"/>
    </source>
</evidence>
<reference evidence="2" key="2">
    <citation type="submission" date="2019-06" db="EMBL/GenBank/DDBJ databases">
        <title>Co-occurence of chitin degradation, pigmentation and bioactivity in marine Pseudoalteromonas.</title>
        <authorList>
            <person name="Sonnenschein E.C."/>
            <person name="Bech P.K."/>
        </authorList>
    </citation>
    <scope>NUCLEOTIDE SEQUENCE [LARGE SCALE GENOMIC DNA]</scope>
    <source>
        <strain evidence="2">S2231</strain>
    </source>
</reference>
<name>A0A5S3XUX5_9GAMM</name>
<evidence type="ECO:0000313" key="2">
    <source>
        <dbReference type="Proteomes" id="UP000307706"/>
    </source>
</evidence>
<dbReference type="AlphaFoldDB" id="A0A5S3XUX5"/>
<accession>A0A5S3XUX5</accession>
<reference evidence="1 2" key="1">
    <citation type="submission" date="2017-12" db="EMBL/GenBank/DDBJ databases">
        <authorList>
            <person name="Paulsen S."/>
            <person name="Gram L.K."/>
        </authorList>
    </citation>
    <scope>NUCLEOTIDE SEQUENCE [LARGE SCALE GENOMIC DNA]</scope>
    <source>
        <strain evidence="1 2">S2231</strain>
    </source>
</reference>
<proteinExistence type="predicted"/>
<protein>
    <submittedName>
        <fullName evidence="1">Uncharacterized protein</fullName>
    </submittedName>
</protein>
<dbReference type="Proteomes" id="UP000307706">
    <property type="component" value="Unassembled WGS sequence"/>
</dbReference>
<dbReference type="EMBL" id="PNCL01000007">
    <property type="protein sequence ID" value="TMP62589.1"/>
    <property type="molecule type" value="Genomic_DNA"/>
</dbReference>
<organism evidence="1 2">
    <name type="scientific">Pseudoalteromonas citrea</name>
    <dbReference type="NCBI Taxonomy" id="43655"/>
    <lineage>
        <taxon>Bacteria</taxon>
        <taxon>Pseudomonadati</taxon>
        <taxon>Pseudomonadota</taxon>
        <taxon>Gammaproteobacteria</taxon>
        <taxon>Alteromonadales</taxon>
        <taxon>Pseudoalteromonadaceae</taxon>
        <taxon>Pseudoalteromonas</taxon>
    </lineage>
</organism>
<gene>
    <name evidence="1" type="ORF">CWB96_01345</name>
</gene>
<comment type="caution">
    <text evidence="1">The sequence shown here is derived from an EMBL/GenBank/DDBJ whole genome shotgun (WGS) entry which is preliminary data.</text>
</comment>
<sequence length="63" mass="7446">MIYLNLQFWATTRLPYKQVMHPAKIKLKAKLRSKANYRSDSCCLPLLGAMFNNRRGIITYKIR</sequence>